<dbReference type="SMART" id="SM00382">
    <property type="entry name" value="AAA"/>
    <property type="match status" value="1"/>
</dbReference>
<feature type="domain" description="PAS" evidence="9">
    <location>
        <begin position="534"/>
        <end position="594"/>
    </location>
</feature>
<dbReference type="Pfam" id="PF13426">
    <property type="entry name" value="PAS_9"/>
    <property type="match status" value="3"/>
</dbReference>
<dbReference type="InterPro" id="IPR035965">
    <property type="entry name" value="PAS-like_dom_sf"/>
</dbReference>
<dbReference type="EMBL" id="BAAAGF010000002">
    <property type="protein sequence ID" value="GAA0743634.1"/>
    <property type="molecule type" value="Genomic_DNA"/>
</dbReference>
<feature type="coiled-coil region" evidence="7">
    <location>
        <begin position="829"/>
        <end position="867"/>
    </location>
</feature>
<dbReference type="Pfam" id="PF25601">
    <property type="entry name" value="AAA_lid_14"/>
    <property type="match status" value="1"/>
</dbReference>
<keyword evidence="1" id="KW-0547">Nucleotide-binding</keyword>
<accession>A0ABP3UW30</accession>
<dbReference type="InterPro" id="IPR058031">
    <property type="entry name" value="AAA_lid_NorR"/>
</dbReference>
<evidence type="ECO:0000256" key="2">
    <source>
        <dbReference type="ARBA" id="ARBA00022840"/>
    </source>
</evidence>
<evidence type="ECO:0000259" key="8">
    <source>
        <dbReference type="PROSITE" id="PS50045"/>
    </source>
</evidence>
<dbReference type="Pfam" id="PF00158">
    <property type="entry name" value="Sigma54_activat"/>
    <property type="match status" value="1"/>
</dbReference>
<dbReference type="PROSITE" id="PS00688">
    <property type="entry name" value="SIGMA54_INTERACT_3"/>
    <property type="match status" value="1"/>
</dbReference>
<feature type="domain" description="PAS" evidence="9">
    <location>
        <begin position="15"/>
        <end position="59"/>
    </location>
</feature>
<evidence type="ECO:0008006" key="13">
    <source>
        <dbReference type="Google" id="ProtNLM"/>
    </source>
</evidence>
<feature type="domain" description="PAC" evidence="10">
    <location>
        <begin position="607"/>
        <end position="659"/>
    </location>
</feature>
<dbReference type="InterPro" id="IPR002078">
    <property type="entry name" value="Sigma_54_int"/>
</dbReference>
<dbReference type="Gene3D" id="3.30.450.40">
    <property type="match status" value="1"/>
</dbReference>
<reference evidence="12" key="1">
    <citation type="journal article" date="2019" name="Int. J. Syst. Evol. Microbiol.">
        <title>The Global Catalogue of Microorganisms (GCM) 10K type strain sequencing project: providing services to taxonomists for standard genome sequencing and annotation.</title>
        <authorList>
            <consortium name="The Broad Institute Genomics Platform"/>
            <consortium name="The Broad Institute Genome Sequencing Center for Infectious Disease"/>
            <person name="Wu L."/>
            <person name="Ma J."/>
        </authorList>
    </citation>
    <scope>NUCLEOTIDE SEQUENCE [LARGE SCALE GENOMIC DNA]</scope>
    <source>
        <strain evidence="12">JCM 15976</strain>
    </source>
</reference>
<dbReference type="Pfam" id="PF01590">
    <property type="entry name" value="GAF"/>
    <property type="match status" value="1"/>
</dbReference>
<dbReference type="Gene3D" id="1.10.8.60">
    <property type="match status" value="1"/>
</dbReference>
<dbReference type="InterPro" id="IPR013656">
    <property type="entry name" value="PAS_4"/>
</dbReference>
<dbReference type="InterPro" id="IPR001610">
    <property type="entry name" value="PAC"/>
</dbReference>
<evidence type="ECO:0000259" key="10">
    <source>
        <dbReference type="PROSITE" id="PS50113"/>
    </source>
</evidence>
<dbReference type="PROSITE" id="PS50112">
    <property type="entry name" value="PAS"/>
    <property type="match status" value="5"/>
</dbReference>
<protein>
    <recommendedName>
        <fullName evidence="13">PAS domain S-box-containing protein</fullName>
    </recommendedName>
</protein>
<gene>
    <name evidence="11" type="ORF">GCM10009431_16990</name>
</gene>
<dbReference type="InterPro" id="IPR025662">
    <property type="entry name" value="Sigma_54_int_dom_ATP-bd_1"/>
</dbReference>
<dbReference type="CDD" id="cd00009">
    <property type="entry name" value="AAA"/>
    <property type="match status" value="1"/>
</dbReference>
<evidence type="ECO:0000259" key="9">
    <source>
        <dbReference type="PROSITE" id="PS50112"/>
    </source>
</evidence>
<keyword evidence="5" id="KW-0010">Activator</keyword>
<keyword evidence="12" id="KW-1185">Reference proteome</keyword>
<keyword evidence="4" id="KW-0238">DNA-binding</keyword>
<feature type="domain" description="Sigma-54 factor interaction" evidence="8">
    <location>
        <begin position="877"/>
        <end position="1106"/>
    </location>
</feature>
<dbReference type="CDD" id="cd00130">
    <property type="entry name" value="PAS"/>
    <property type="match status" value="5"/>
</dbReference>
<proteinExistence type="predicted"/>
<evidence type="ECO:0000256" key="3">
    <source>
        <dbReference type="ARBA" id="ARBA00023015"/>
    </source>
</evidence>
<feature type="domain" description="PAS" evidence="9">
    <location>
        <begin position="165"/>
        <end position="210"/>
    </location>
</feature>
<keyword evidence="6" id="KW-0804">Transcription</keyword>
<feature type="domain" description="PAS" evidence="9">
    <location>
        <begin position="407"/>
        <end position="462"/>
    </location>
</feature>
<dbReference type="InterPro" id="IPR029016">
    <property type="entry name" value="GAF-like_dom_sf"/>
</dbReference>
<dbReference type="InterPro" id="IPR025944">
    <property type="entry name" value="Sigma_54_int_dom_CS"/>
</dbReference>
<dbReference type="SUPFAM" id="SSF52540">
    <property type="entry name" value="P-loop containing nucleoside triphosphate hydrolases"/>
    <property type="match status" value="1"/>
</dbReference>
<dbReference type="NCBIfam" id="TIGR00229">
    <property type="entry name" value="sensory_box"/>
    <property type="match status" value="5"/>
</dbReference>
<sequence length="1184" mass="135639">MSNTKKKLLLELQNSYGFSENFIESLQDGLLITDTQGEVLMVNAAACSITGFNKNELLNIKTPFPFWPKKYINEFNQRFKDFQEDHLKREFEAVYKHKKGEEFPVLVFLAAIKNTKSKVIAYLKYFQSISDLDYDIESLELSNKDIFSVLNYRKRYLNLMLERNISSQIESTLNNISDGLVSFDTNLCYTYANNRAGEILGKSPKELIGKHVWTVFPEAVGLPTYNAFYKAIETKETQYFEDYYEPLNKWFANKVYPHADGLTLYFIDITPQKIAERLIAKSEKYLNNIINKIGDPVFVKDEHSKVILANNEFCKMFDSPRDYIIGKTLVEDVEPEEAELALKIDRHVLKTGEENVNEETLTLRGGETQYLSTKKTRFLDEEGNKFLVGIIRDVTKQKKAELEIKEARDYSESLIESMNEGLIVFNMETEITKVNPSFCKMSGFTEEELIGQQCPYPFSPPEIEDESNLRHEQIERGEELNNFETIYMRKDGTRFNVDVMVSSIEDSDGTIKSYFGTIIDTTERKRAELDLRAAKEFTSNLVMSMQEGLIITNLEGEVIMVNDSTCKILGYSKEELVGMQLPYSFTKKEDYNKILVDKKRIEAGESPSLQYEIIRKNGEQFLASFLTGAIKNETGEITALFGTMKDISEEEKAKKILEERAIQSSQKKDVILKLAELVGHDFKSSLKTITKLSAETLNVCRVSIWSFNDNNNAIHCEQLYELKSNSYEKNFTINYEDNPNYFKALESNKSILVVDAQNDNITKRFSEKYLKPNKIKSLMDVFINSTTGYYGIICFEHVGEETRDWTIEEQEFASSIANVVSLMVESYERKIAEETIAKTNTQLLEANKELNELKKQLEQENVYLRNELDLVFNYEEMVYGSVEFSNVLTEVERVAPTNATVLLLGESGTGKELLARAIHNTSNRNNKPLIKVNCSAIPRELIESELFGHKKGSFTGAFSDKVGKFELADGGTLFLDEIGELPIDMQPKILRFLQEGEIEVVGGVGLKKLDVRVIAATNRNLKEEIEKKQFREDLYFRLNVFPISIPPLRDRKEDIPLLVEHFVDKFNKAYEKQIKYISDEAMAQMKTYNWPGNIRELENLIERAVILTSTETLMIPGFETSTQKSKQRINSKDLSLNSVLKAHILEVLESCNWKISGLKSASDVLGLKPSTLRDKMTKLGIQKP</sequence>
<dbReference type="SUPFAM" id="SSF55785">
    <property type="entry name" value="PYP-like sensor domain (PAS domain)"/>
    <property type="match status" value="5"/>
</dbReference>
<dbReference type="SMART" id="SM00091">
    <property type="entry name" value="PAS"/>
    <property type="match status" value="5"/>
</dbReference>
<keyword evidence="3" id="KW-0805">Transcription regulation</keyword>
<name>A0ABP3UW30_9FLAO</name>
<dbReference type="RefSeq" id="WP_343797455.1">
    <property type="nucleotide sequence ID" value="NZ_BAAAGF010000002.1"/>
</dbReference>
<dbReference type="Gene3D" id="3.40.50.300">
    <property type="entry name" value="P-loop containing nucleotide triphosphate hydrolases"/>
    <property type="match status" value="1"/>
</dbReference>
<evidence type="ECO:0000313" key="11">
    <source>
        <dbReference type="EMBL" id="GAA0743634.1"/>
    </source>
</evidence>
<comment type="caution">
    <text evidence="11">The sequence shown here is derived from an EMBL/GenBank/DDBJ whole genome shotgun (WGS) entry which is preliminary data.</text>
</comment>
<dbReference type="InterPro" id="IPR000014">
    <property type="entry name" value="PAS"/>
</dbReference>
<feature type="domain" description="PAC" evidence="10">
    <location>
        <begin position="481"/>
        <end position="533"/>
    </location>
</feature>
<organism evidence="11 12">
    <name type="scientific">Gaetbulibacter jejuensis</name>
    <dbReference type="NCBI Taxonomy" id="584607"/>
    <lineage>
        <taxon>Bacteria</taxon>
        <taxon>Pseudomonadati</taxon>
        <taxon>Bacteroidota</taxon>
        <taxon>Flavobacteriia</taxon>
        <taxon>Flavobacteriales</taxon>
        <taxon>Flavobacteriaceae</taxon>
        <taxon>Gaetbulibacter</taxon>
    </lineage>
</organism>
<evidence type="ECO:0000256" key="6">
    <source>
        <dbReference type="ARBA" id="ARBA00023163"/>
    </source>
</evidence>
<keyword evidence="7" id="KW-0175">Coiled coil</keyword>
<dbReference type="SMART" id="SM00086">
    <property type="entry name" value="PAC"/>
    <property type="match status" value="3"/>
</dbReference>
<dbReference type="PROSITE" id="PS00676">
    <property type="entry name" value="SIGMA54_INTERACT_2"/>
    <property type="match status" value="1"/>
</dbReference>
<evidence type="ECO:0000256" key="5">
    <source>
        <dbReference type="ARBA" id="ARBA00023159"/>
    </source>
</evidence>
<dbReference type="InterPro" id="IPR025943">
    <property type="entry name" value="Sigma_54_int_dom_ATP-bd_2"/>
</dbReference>
<feature type="domain" description="PAC" evidence="10">
    <location>
        <begin position="354"/>
        <end position="406"/>
    </location>
</feature>
<keyword evidence="2" id="KW-0067">ATP-binding</keyword>
<dbReference type="Pfam" id="PF08448">
    <property type="entry name" value="PAS_4"/>
    <property type="match status" value="2"/>
</dbReference>
<dbReference type="Gene3D" id="3.30.450.20">
    <property type="entry name" value="PAS domain"/>
    <property type="match status" value="5"/>
</dbReference>
<dbReference type="PANTHER" id="PTHR32071:SF117">
    <property type="entry name" value="PTS-DEPENDENT DIHYDROXYACETONE KINASE OPERON REGULATORY PROTEIN-RELATED"/>
    <property type="match status" value="1"/>
</dbReference>
<dbReference type="InterPro" id="IPR003018">
    <property type="entry name" value="GAF"/>
</dbReference>
<feature type="domain" description="PAS" evidence="9">
    <location>
        <begin position="282"/>
        <end position="352"/>
    </location>
</feature>
<dbReference type="SUPFAM" id="SSF55781">
    <property type="entry name" value="GAF domain-like"/>
    <property type="match status" value="1"/>
</dbReference>
<dbReference type="PROSITE" id="PS50113">
    <property type="entry name" value="PAC"/>
    <property type="match status" value="3"/>
</dbReference>
<dbReference type="PANTHER" id="PTHR32071">
    <property type="entry name" value="TRANSCRIPTIONAL REGULATORY PROTEIN"/>
    <property type="match status" value="1"/>
</dbReference>
<evidence type="ECO:0000256" key="1">
    <source>
        <dbReference type="ARBA" id="ARBA00022741"/>
    </source>
</evidence>
<evidence type="ECO:0000256" key="4">
    <source>
        <dbReference type="ARBA" id="ARBA00023125"/>
    </source>
</evidence>
<dbReference type="PROSITE" id="PS50045">
    <property type="entry name" value="SIGMA54_INTERACT_4"/>
    <property type="match status" value="1"/>
</dbReference>
<dbReference type="PROSITE" id="PS00675">
    <property type="entry name" value="SIGMA54_INTERACT_1"/>
    <property type="match status" value="1"/>
</dbReference>
<evidence type="ECO:0000313" key="12">
    <source>
        <dbReference type="Proteomes" id="UP001500736"/>
    </source>
</evidence>
<dbReference type="Gene3D" id="1.10.10.60">
    <property type="entry name" value="Homeodomain-like"/>
    <property type="match status" value="1"/>
</dbReference>
<dbReference type="InterPro" id="IPR003593">
    <property type="entry name" value="AAA+_ATPase"/>
</dbReference>
<dbReference type="Proteomes" id="UP001500736">
    <property type="component" value="Unassembled WGS sequence"/>
</dbReference>
<evidence type="ECO:0000256" key="7">
    <source>
        <dbReference type="SAM" id="Coils"/>
    </source>
</evidence>
<dbReference type="InterPro" id="IPR027417">
    <property type="entry name" value="P-loop_NTPase"/>
</dbReference>
<dbReference type="InterPro" id="IPR000700">
    <property type="entry name" value="PAS-assoc_C"/>
</dbReference>